<evidence type="ECO:0000256" key="2">
    <source>
        <dbReference type="ARBA" id="ARBA00008335"/>
    </source>
</evidence>
<comment type="subcellular location">
    <subcellularLocation>
        <location evidence="1">Membrane</location>
        <topology evidence="1">Multi-pass membrane protein</topology>
    </subcellularLocation>
</comment>
<accession>A0A4R4DRF1</accession>
<dbReference type="OrthoDB" id="8479695at2"/>
<dbReference type="EMBL" id="SKBM01000004">
    <property type="protein sequence ID" value="TCZ64952.1"/>
    <property type="molecule type" value="Genomic_DNA"/>
</dbReference>
<comment type="similarity">
    <text evidence="2">Belongs to the major facilitator superfamily.</text>
</comment>
<evidence type="ECO:0000256" key="3">
    <source>
        <dbReference type="ARBA" id="ARBA00022448"/>
    </source>
</evidence>
<feature type="transmembrane region" description="Helical" evidence="7">
    <location>
        <begin position="276"/>
        <end position="296"/>
    </location>
</feature>
<feature type="transmembrane region" description="Helical" evidence="7">
    <location>
        <begin position="303"/>
        <end position="323"/>
    </location>
</feature>
<feature type="transmembrane region" description="Helical" evidence="7">
    <location>
        <begin position="84"/>
        <end position="106"/>
    </location>
</feature>
<evidence type="ECO:0000256" key="1">
    <source>
        <dbReference type="ARBA" id="ARBA00004141"/>
    </source>
</evidence>
<feature type="transmembrane region" description="Helical" evidence="7">
    <location>
        <begin position="154"/>
        <end position="172"/>
    </location>
</feature>
<dbReference type="Gene3D" id="1.20.1250.20">
    <property type="entry name" value="MFS general substrate transporter like domains"/>
    <property type="match status" value="2"/>
</dbReference>
<dbReference type="PANTHER" id="PTHR12778:SF10">
    <property type="entry name" value="MAJOR FACILITATOR SUPERFAMILY DOMAIN-CONTAINING PROTEIN 3"/>
    <property type="match status" value="1"/>
</dbReference>
<keyword evidence="9" id="KW-1185">Reference proteome</keyword>
<keyword evidence="3" id="KW-0813">Transport</keyword>
<protein>
    <submittedName>
        <fullName evidence="8">MFS transporter</fullName>
    </submittedName>
</protein>
<evidence type="ECO:0000256" key="4">
    <source>
        <dbReference type="ARBA" id="ARBA00022692"/>
    </source>
</evidence>
<proteinExistence type="inferred from homology"/>
<evidence type="ECO:0000256" key="6">
    <source>
        <dbReference type="ARBA" id="ARBA00023136"/>
    </source>
</evidence>
<feature type="transmembrane region" description="Helical" evidence="7">
    <location>
        <begin position="335"/>
        <end position="358"/>
    </location>
</feature>
<dbReference type="InterPro" id="IPR004752">
    <property type="entry name" value="AmpG_permease/AT-1"/>
</dbReference>
<feature type="transmembrane region" description="Helical" evidence="7">
    <location>
        <begin position="112"/>
        <end position="133"/>
    </location>
</feature>
<dbReference type="RefSeq" id="WP_132285656.1">
    <property type="nucleotide sequence ID" value="NZ_SKBM01000004.1"/>
</dbReference>
<keyword evidence="5 7" id="KW-1133">Transmembrane helix</keyword>
<dbReference type="GO" id="GO:0016020">
    <property type="term" value="C:membrane"/>
    <property type="evidence" value="ECO:0007669"/>
    <property type="project" value="UniProtKB-SubCell"/>
</dbReference>
<feature type="transmembrane region" description="Helical" evidence="7">
    <location>
        <begin position="370"/>
        <end position="389"/>
    </location>
</feature>
<comment type="caution">
    <text evidence="8">The sequence shown here is derived from an EMBL/GenBank/DDBJ whole genome shotgun (WGS) entry which is preliminary data.</text>
</comment>
<keyword evidence="4 7" id="KW-0812">Transmembrane</keyword>
<feature type="transmembrane region" description="Helical" evidence="7">
    <location>
        <begin position="40"/>
        <end position="63"/>
    </location>
</feature>
<gene>
    <name evidence="8" type="ORF">EXY23_06170</name>
</gene>
<reference evidence="8 9" key="1">
    <citation type="submission" date="2019-03" db="EMBL/GenBank/DDBJ databases">
        <title>Paracraurococcus aquatilis NE82 genome sequence.</title>
        <authorList>
            <person name="Zhao Y."/>
            <person name="Du Z."/>
        </authorList>
    </citation>
    <scope>NUCLEOTIDE SEQUENCE [LARGE SCALE GENOMIC DNA]</scope>
    <source>
        <strain evidence="8 9">NE82</strain>
    </source>
</reference>
<dbReference type="InterPro" id="IPR011701">
    <property type="entry name" value="MFS"/>
</dbReference>
<feature type="transmembrane region" description="Helical" evidence="7">
    <location>
        <begin position="178"/>
        <end position="198"/>
    </location>
</feature>
<feature type="transmembrane region" description="Helical" evidence="7">
    <location>
        <begin position="238"/>
        <end position="256"/>
    </location>
</feature>
<keyword evidence="6 7" id="KW-0472">Membrane</keyword>
<dbReference type="Proteomes" id="UP000295023">
    <property type="component" value="Unassembled WGS sequence"/>
</dbReference>
<dbReference type="PANTHER" id="PTHR12778">
    <property type="entry name" value="SOLUTE CARRIER FAMILY 33 ACETYL-COA TRANSPORTER -RELATED"/>
    <property type="match status" value="1"/>
</dbReference>
<dbReference type="AlphaFoldDB" id="A0A4R4DRF1"/>
<evidence type="ECO:0000313" key="9">
    <source>
        <dbReference type="Proteomes" id="UP000295023"/>
    </source>
</evidence>
<dbReference type="Pfam" id="PF07690">
    <property type="entry name" value="MFS_1"/>
    <property type="match status" value="1"/>
</dbReference>
<organism evidence="8 9">
    <name type="scientific">Roseicella aquatilis</name>
    <dbReference type="NCBI Taxonomy" id="2527868"/>
    <lineage>
        <taxon>Bacteria</taxon>
        <taxon>Pseudomonadati</taxon>
        <taxon>Pseudomonadota</taxon>
        <taxon>Alphaproteobacteria</taxon>
        <taxon>Acetobacterales</taxon>
        <taxon>Roseomonadaceae</taxon>
        <taxon>Roseicella</taxon>
    </lineage>
</organism>
<dbReference type="SUPFAM" id="SSF103473">
    <property type="entry name" value="MFS general substrate transporter"/>
    <property type="match status" value="1"/>
</dbReference>
<evidence type="ECO:0000256" key="7">
    <source>
        <dbReference type="SAM" id="Phobius"/>
    </source>
</evidence>
<evidence type="ECO:0000256" key="5">
    <source>
        <dbReference type="ARBA" id="ARBA00022989"/>
    </source>
</evidence>
<name>A0A4R4DRF1_9PROT</name>
<feature type="transmembrane region" description="Helical" evidence="7">
    <location>
        <begin position="395"/>
        <end position="415"/>
    </location>
</feature>
<sequence length="432" mass="43608">MTAGPPGIAAPGWRYALAFAVYGYQGLVAGFALTALPNHYAAHGAPIAEIGWYTALLGLPWMVQPLWGPMVDRLGDFRMGRRRFWVVLAMAGALASLGLLLLLAGMAEPAPLPLIGQVMLVHGACASLLDTALDAMMIDRVPVAKLGRVNACTRAGFVSGTALGAILFAWLLPQSGLGTAAAVLLALGAGAAALPLLVRESGEDAWLSLRRRDRAPGAARPAGHAALLLAALRERGSLALIAYCVAQEFAGAMVGLRLSVAMVQGGGWTAPALSQLQGAATFVAGTAGALSVGWWADRAGPRRVLAILLGLCAAAHLAMAAVLHGTGGEAGGAGAAALVVLNTGLPALSFVALAPAVMDVSRGSAAATRFALFMAALNSGGVLGAMVAGRLGTAVSLPVIALAAGAIFAACAVLARSPLLFRRVASERSRGA</sequence>
<dbReference type="InterPro" id="IPR036259">
    <property type="entry name" value="MFS_trans_sf"/>
</dbReference>
<dbReference type="GO" id="GO:0022857">
    <property type="term" value="F:transmembrane transporter activity"/>
    <property type="evidence" value="ECO:0007669"/>
    <property type="project" value="InterPro"/>
</dbReference>
<evidence type="ECO:0000313" key="8">
    <source>
        <dbReference type="EMBL" id="TCZ64952.1"/>
    </source>
</evidence>
<feature type="transmembrane region" description="Helical" evidence="7">
    <location>
        <begin position="12"/>
        <end position="34"/>
    </location>
</feature>